<keyword evidence="3" id="KW-0862">Zinc</keyword>
<name>B8MV15_TALSN</name>
<evidence type="ECO:0000256" key="3">
    <source>
        <dbReference type="ARBA" id="ARBA00022833"/>
    </source>
</evidence>
<dbReference type="PROSITE" id="PS50865">
    <property type="entry name" value="ZF_MYND_2"/>
    <property type="match status" value="1"/>
</dbReference>
<evidence type="ECO:0000313" key="6">
    <source>
        <dbReference type="EMBL" id="EED11905.1"/>
    </source>
</evidence>
<dbReference type="InterPro" id="IPR024119">
    <property type="entry name" value="TF_DEAF-1"/>
</dbReference>
<dbReference type="AlphaFoldDB" id="B8MV15"/>
<dbReference type="HOGENOM" id="CLU_007974_0_1_1"/>
<evidence type="ECO:0000256" key="2">
    <source>
        <dbReference type="ARBA" id="ARBA00022771"/>
    </source>
</evidence>
<evidence type="ECO:0000256" key="4">
    <source>
        <dbReference type="PROSITE-ProRule" id="PRU00134"/>
    </source>
</evidence>
<dbReference type="EMBL" id="EQ962661">
    <property type="protein sequence ID" value="EED11905.1"/>
    <property type="molecule type" value="Genomic_DNA"/>
</dbReference>
<dbReference type="GeneID" id="8101456"/>
<dbReference type="SUPFAM" id="SSF144232">
    <property type="entry name" value="HIT/MYND zinc finger-like"/>
    <property type="match status" value="1"/>
</dbReference>
<gene>
    <name evidence="6" type="ORF">TSTA_110840</name>
</gene>
<evidence type="ECO:0000259" key="5">
    <source>
        <dbReference type="PROSITE" id="PS50865"/>
    </source>
</evidence>
<dbReference type="OMA" id="RTWKHLP"/>
<dbReference type="Gene3D" id="6.10.140.2220">
    <property type="match status" value="1"/>
</dbReference>
<protein>
    <recommendedName>
        <fullName evidence="5">MYND-type domain-containing protein</fullName>
    </recommendedName>
</protein>
<dbReference type="RefSeq" id="XP_002488661.1">
    <property type="nucleotide sequence ID" value="XM_002488616.1"/>
</dbReference>
<dbReference type="VEuPathDB" id="FungiDB:TSTA_110840"/>
<evidence type="ECO:0000313" key="7">
    <source>
        <dbReference type="Proteomes" id="UP000001745"/>
    </source>
</evidence>
<dbReference type="InParanoid" id="B8MV15"/>
<dbReference type="GO" id="GO:0000981">
    <property type="term" value="F:DNA-binding transcription factor activity, RNA polymerase II-specific"/>
    <property type="evidence" value="ECO:0007669"/>
    <property type="project" value="TreeGrafter"/>
</dbReference>
<dbReference type="PANTHER" id="PTHR10237">
    <property type="entry name" value="DEFORMED EPIDERMAL AUTOREGULATORY FACTOR 1 HOMOLOG SUPPRESSIN"/>
    <property type="match status" value="1"/>
</dbReference>
<keyword evidence="2 4" id="KW-0863">Zinc-finger</keyword>
<organism evidence="6 7">
    <name type="scientific">Talaromyces stipitatus (strain ATCC 10500 / CBS 375.48 / QM 6759 / NRRL 1006)</name>
    <name type="common">Penicillium stipitatum</name>
    <dbReference type="NCBI Taxonomy" id="441959"/>
    <lineage>
        <taxon>Eukaryota</taxon>
        <taxon>Fungi</taxon>
        <taxon>Dikarya</taxon>
        <taxon>Ascomycota</taxon>
        <taxon>Pezizomycotina</taxon>
        <taxon>Eurotiomycetes</taxon>
        <taxon>Eurotiomycetidae</taxon>
        <taxon>Eurotiales</taxon>
        <taxon>Trichocomaceae</taxon>
        <taxon>Talaromyces</taxon>
        <taxon>Talaromyces sect. Talaromyces</taxon>
    </lineage>
</organism>
<keyword evidence="1" id="KW-0479">Metal-binding</keyword>
<dbReference type="GO" id="GO:0008270">
    <property type="term" value="F:zinc ion binding"/>
    <property type="evidence" value="ECO:0007669"/>
    <property type="project" value="UniProtKB-KW"/>
</dbReference>
<evidence type="ECO:0000256" key="1">
    <source>
        <dbReference type="ARBA" id="ARBA00022723"/>
    </source>
</evidence>
<dbReference type="PANTHER" id="PTHR10237:SF14">
    <property type="entry name" value="MYND-TYPE DOMAIN-CONTAINING PROTEIN"/>
    <property type="match status" value="1"/>
</dbReference>
<proteinExistence type="predicted"/>
<dbReference type="InterPro" id="IPR027974">
    <property type="entry name" value="DUF4470"/>
</dbReference>
<dbReference type="PROSITE" id="PS01360">
    <property type="entry name" value="ZF_MYND_1"/>
    <property type="match status" value="1"/>
</dbReference>
<feature type="domain" description="MYND-type" evidence="5">
    <location>
        <begin position="1158"/>
        <end position="1196"/>
    </location>
</feature>
<dbReference type="Pfam" id="PF01753">
    <property type="entry name" value="zf-MYND"/>
    <property type="match status" value="1"/>
</dbReference>
<dbReference type="GO" id="GO:0005634">
    <property type="term" value="C:nucleus"/>
    <property type="evidence" value="ECO:0007669"/>
    <property type="project" value="TreeGrafter"/>
</dbReference>
<keyword evidence="7" id="KW-1185">Reference proteome</keyword>
<dbReference type="OrthoDB" id="432970at2759"/>
<dbReference type="STRING" id="441959.B8MV15"/>
<reference evidence="7" key="1">
    <citation type="journal article" date="2015" name="Genome Announc.">
        <title>Genome sequence of the AIDS-associated pathogen Penicillium marneffei (ATCC18224) and its near taxonomic relative Talaromyces stipitatus (ATCC10500).</title>
        <authorList>
            <person name="Nierman W.C."/>
            <person name="Fedorova-Abrams N.D."/>
            <person name="Andrianopoulos A."/>
        </authorList>
    </citation>
    <scope>NUCLEOTIDE SEQUENCE [LARGE SCALE GENOMIC DNA]</scope>
    <source>
        <strain evidence="7">ATCC 10500 / CBS 375.48 / QM 6759 / NRRL 1006</strain>
    </source>
</reference>
<dbReference type="eggNOG" id="ENOG502SE9H">
    <property type="taxonomic scope" value="Eukaryota"/>
</dbReference>
<dbReference type="Pfam" id="PF14737">
    <property type="entry name" value="DUF4470"/>
    <property type="match status" value="1"/>
</dbReference>
<accession>B8MV15</accession>
<dbReference type="PhylomeDB" id="B8MV15"/>
<dbReference type="Proteomes" id="UP000001745">
    <property type="component" value="Unassembled WGS sequence"/>
</dbReference>
<sequence length="1204" mass="135489">MLGATIINLKYFFYPIGNTPATNVFACRVLPLQCEQKEEERVKILLLACGDPRNLLFTLWCKSNHDAQIQWEFTCCDVEAAIIARNVILFSLIADNASEAAIWNIFYHFYVTNADIALIKSQASKLLVCSETPETWFSSKYGAFISFMSEDTLCRLRQFWHQYSEMANLSARQRNSFEEKTREAIKSTYMKNIGDNVLTTHGLRSAAVHWARAMPVLSSCFQKFWETGVVAGNTIDVQNLEVDGRGRVNPLFALSSAPNGKFAVHYGTDPLLGFHLASAFDDETCSEWDLKNKIVGLAKTQFLEWCTTFKEQVHANTLFIRVFCGEALRFCHALQAVHTSTYQIPKITRAYTYPWDSTELVLQTVDPPGDSSLYDIIDTSNLVDHVGMLNVLPAVIPLLAHRITSVLYTNGMLRAAEDTTTTLSTLLCSDVATTSLLFGLTPTAQLFPYTVDAVGIEAAVDLIIPKKVGRQSQYYVSIAWRIPNFGDCFQVQDGLSPCHQLAYKPEQLAEYFYKLYLAMFSCEDMSLMMDSLMRQVESPLSVDLRHYNRMTFVGLLSLAKNHVYTDWSPFIKYLLDMIQADTRLLVGSNSLQELYVLLHLLGLFTSDVLRQPPRSIGRTPYGQPRPRVADSGLLGREELPPVVYVALIVPRHKLEVFTKESDPRGTPGLHVSISNIEQGFDNSFYAIQCFFGQLRTRNNDHAICDVISDDLRWQGIADLIVTCAVPTWSLLLGPKAGIRVALAVSTTPSTSHYIPHLGLRLSVYECGLDSYNLRILSGPPGVTCWPQSTHATIEQTISSQREACIVHLDKDSRVHTLQVRKTSDAAVTCGTSFEATQISPCTMTVKIQNFDDLQMHYPFPVDGEQQKTSIKSGVVEMTVPIASALSRGGYNHNLFPIYMCRQQLNPLLISNLNLDRQPEICAAGKLDWLTQFMGWTLSGKERASYEKKSAETCDVLLQLKSSINNLLQSFMGLNPHGQTRVFQLTCKHKRDSSDTLIFASALRHNIPQRSILLDAFVVPLTKERVSKVAEALKSLATAGEILSVIIKSREEEILWKKLLPVQVECCRQVWHHGEGCEYRSQGRIPLSTEHSVLPICVCGENHDIDRFPRIRNWEIFAKYATRIAIMPLSAIPYMESFITNEQKRQLQSQLRGPASEKCDNCGKHDVRPKKCLRCGIVSYCNRDCQKAAWKKHKKDCKKGRTGIL</sequence>
<dbReference type="InterPro" id="IPR002893">
    <property type="entry name" value="Znf_MYND"/>
</dbReference>